<proteinExistence type="predicted"/>
<accession>A0A9N7CX95</accession>
<dbReference type="KEGG" id="kna:B0W47_17185"/>
<protein>
    <submittedName>
        <fullName evidence="1">Uncharacterized protein</fullName>
    </submittedName>
</protein>
<geneLocation type="plasmid" evidence="2">
    <name>pkna03</name>
</geneLocation>
<gene>
    <name evidence="1" type="ORF">B0W47_17185</name>
</gene>
<reference evidence="1 2" key="1">
    <citation type="submission" date="2017-02" db="EMBL/GenBank/DDBJ databases">
        <title>zhang.</title>
        <authorList>
            <person name="Zhang H."/>
        </authorList>
    </citation>
    <scope>NUCLEOTIDE SEQUENCE [LARGE SCALE GENOMIC DNA]</scope>
    <source>
        <strain evidence="1 2">RZS01</strain>
        <plasmid evidence="2">pkna03</plasmid>
    </source>
</reference>
<name>A0A9N7CX95_9PROT</name>
<evidence type="ECO:0000313" key="2">
    <source>
        <dbReference type="Proteomes" id="UP000189683"/>
    </source>
</evidence>
<organism evidence="1 2">
    <name type="scientific">Komagataeibacter nataicola</name>
    <dbReference type="NCBI Taxonomy" id="265960"/>
    <lineage>
        <taxon>Bacteria</taxon>
        <taxon>Pseudomonadati</taxon>
        <taxon>Pseudomonadota</taxon>
        <taxon>Alphaproteobacteria</taxon>
        <taxon>Acetobacterales</taxon>
        <taxon>Acetobacteraceae</taxon>
        <taxon>Komagataeibacter</taxon>
    </lineage>
</organism>
<dbReference type="AlphaFoldDB" id="A0A9N7CX95"/>
<evidence type="ECO:0000313" key="1">
    <source>
        <dbReference type="EMBL" id="AQU89305.1"/>
    </source>
</evidence>
<sequence length="121" mass="13329">MISEKCSIPDLGGSRMQLHNKSLTLDQEAMMPRTSSHPKVENFNFRIDPALKAAFTAATSADERPAADVLRDFMRAMWRGGSGVLSRQKRGGSPVTWPSSMITRDFPVFQRAMGNSVTGRA</sequence>
<dbReference type="EMBL" id="CP019878">
    <property type="protein sequence ID" value="AQU89305.1"/>
    <property type="molecule type" value="Genomic_DNA"/>
</dbReference>
<keyword evidence="1" id="KW-0614">Plasmid</keyword>
<dbReference type="Proteomes" id="UP000189683">
    <property type="component" value="Plasmid pKNA03"/>
</dbReference>